<dbReference type="GO" id="GO:0004672">
    <property type="term" value="F:protein kinase activity"/>
    <property type="evidence" value="ECO:0007669"/>
    <property type="project" value="InterPro"/>
</dbReference>
<evidence type="ECO:0000256" key="1">
    <source>
        <dbReference type="ARBA" id="ARBA00009670"/>
    </source>
</evidence>
<dbReference type="PANTHER" id="PTHR10566:SF128">
    <property type="entry name" value="UBIB DOMAIN CONTAINING KINASE"/>
    <property type="match status" value="1"/>
</dbReference>
<dbReference type="PROSITE" id="PS50011">
    <property type="entry name" value="PROTEIN_KINASE_DOM"/>
    <property type="match status" value="1"/>
</dbReference>
<dbReference type="KEGG" id="mpk:VL20_3542"/>
<dbReference type="InterPro" id="IPR011009">
    <property type="entry name" value="Kinase-like_dom_sf"/>
</dbReference>
<accession>A0A0K1S3A5</accession>
<comment type="similarity">
    <text evidence="1">Belongs to the protein kinase superfamily. ADCK protein kinase family.</text>
</comment>
<evidence type="ECO:0000259" key="2">
    <source>
        <dbReference type="PROSITE" id="PS50011"/>
    </source>
</evidence>
<sequence>MSSVSLWFLPRARHQDCILEYILPTKPKRAWDNQGSISLEIVKNTDNHPGKADTCYNSLQITLPCHRTMSEQMISPETQPEEAITVEVQPVHIPEEHREDIGPMDDNVAESWRYNPQVINDYYRRRPLEVVGRLIEIALPVLSFVIGIWSDKLRGKSPKNEIRRAVQLREMLTKLGPTYIKIGQALSTRPDLVPPLYLEELTTLQDQIPSFPNEIAYRFIEEELGYSPEEIYAELSPNPIAAASLGQVYKGKLKTGEKVAVKVQRPDLIRCITLDVYIMRSLATWVKGNIKRLRSDLVAITDELAARIFEEINYLHEGQNAEKFAQLYGHIAEIYIPKIYWKYTGRRVLTMEWVDGTKLTNIKEIQTQGIDATHLVNVGVQCSLRQLLEHGFFHADPHPGNLLATPDGKLAYLDFGMMSNIEPYQRYGLIEAVVHLVNRDFESLAKDYVKLDFLSPTTNLEPIVPAFSEVFGNALGASVAELNFKSITDKMSAMMYEFPFRVPAYYALIIRSMVTLEGIAIGIDPNFKVLSKAYPYIAKRLLTDPSTELRDSLRDLLFKDGTFRWNRLENLLRNAKDSNDFNFEKVTDQALDFLLSDRGVFIREKLVNELVNALDNFGRRTWFNLTVNFRQQVGLAVQETPPELLGDAKSFEHLRNIFSILQETKGFDAMAMVPVMTKLIAKPETQQMGQKIAEGLLQKSLARLIRYLVLEFDRPNHQQNGELSKALPAAD</sequence>
<feature type="domain" description="Protein kinase" evidence="2">
    <location>
        <begin position="234"/>
        <end position="582"/>
    </location>
</feature>
<dbReference type="InterPro" id="IPR000719">
    <property type="entry name" value="Prot_kinase_dom"/>
</dbReference>
<evidence type="ECO:0000313" key="3">
    <source>
        <dbReference type="EMBL" id="AKV68545.1"/>
    </source>
</evidence>
<dbReference type="PATRIC" id="fig|1638788.3.peg.3581"/>
<dbReference type="Pfam" id="PF03109">
    <property type="entry name" value="ABC1"/>
    <property type="match status" value="1"/>
</dbReference>
<name>A0A0K1S3A5_9CHRO</name>
<dbReference type="InterPro" id="IPR050154">
    <property type="entry name" value="UbiB_kinase"/>
</dbReference>
<dbReference type="PANTHER" id="PTHR10566">
    <property type="entry name" value="CHAPERONE-ACTIVITY OF BC1 COMPLEX CABC1 -RELATED"/>
    <property type="match status" value="1"/>
</dbReference>
<dbReference type="GO" id="GO:0005524">
    <property type="term" value="F:ATP binding"/>
    <property type="evidence" value="ECO:0007669"/>
    <property type="project" value="InterPro"/>
</dbReference>
<reference evidence="3 4" key="1">
    <citation type="journal article" date="2016" name="Stand. Genomic Sci.">
        <title>Complete genome sequence and genomic characterization of Microcystis panniformis FACHB 1757 by third-generation sequencing.</title>
        <authorList>
            <person name="Zhang J.Y."/>
            <person name="Guan R."/>
            <person name="Zhang H.J."/>
            <person name="Li H."/>
            <person name="Xiao P."/>
            <person name="Yu G.L."/>
            <person name="Du L."/>
            <person name="Cao D.M."/>
            <person name="Zhu B.C."/>
            <person name="Li R.H."/>
            <person name="Lu Z.H."/>
        </authorList>
    </citation>
    <scope>NUCLEOTIDE SEQUENCE [LARGE SCALE GENOMIC DNA]</scope>
    <source>
        <strain evidence="3 4">FACHB-1757</strain>
    </source>
</reference>
<proteinExistence type="inferred from homology"/>
<protein>
    <submittedName>
        <fullName evidence="3">Ubiquinone biosynthesis monooxygenase UbiB</fullName>
    </submittedName>
</protein>
<dbReference type="Gene3D" id="1.10.510.10">
    <property type="entry name" value="Transferase(Phosphotransferase) domain 1"/>
    <property type="match status" value="1"/>
</dbReference>
<organism evidence="3 4">
    <name type="scientific">Microcystis panniformis FACHB-1757</name>
    <dbReference type="NCBI Taxonomy" id="1638788"/>
    <lineage>
        <taxon>Bacteria</taxon>
        <taxon>Bacillati</taxon>
        <taxon>Cyanobacteriota</taxon>
        <taxon>Cyanophyceae</taxon>
        <taxon>Oscillatoriophycideae</taxon>
        <taxon>Chroococcales</taxon>
        <taxon>Microcystaceae</taxon>
        <taxon>Microcystis</taxon>
    </lineage>
</organism>
<dbReference type="CDD" id="cd05121">
    <property type="entry name" value="ABC1_ADCK3-like"/>
    <property type="match status" value="1"/>
</dbReference>
<evidence type="ECO:0000313" key="4">
    <source>
        <dbReference type="Proteomes" id="UP000068167"/>
    </source>
</evidence>
<dbReference type="AlphaFoldDB" id="A0A0K1S3A5"/>
<gene>
    <name evidence="3" type="ORF">VL20_3542</name>
</gene>
<dbReference type="SMART" id="SM00220">
    <property type="entry name" value="S_TKc"/>
    <property type="match status" value="1"/>
</dbReference>
<dbReference type="GO" id="GO:0004497">
    <property type="term" value="F:monooxygenase activity"/>
    <property type="evidence" value="ECO:0007669"/>
    <property type="project" value="UniProtKB-KW"/>
</dbReference>
<dbReference type="InterPro" id="IPR004147">
    <property type="entry name" value="ABC1_dom"/>
</dbReference>
<keyword evidence="3" id="KW-0830">Ubiquinone</keyword>
<keyword evidence="3" id="KW-0503">Monooxygenase</keyword>
<dbReference type="SUPFAM" id="SSF56112">
    <property type="entry name" value="Protein kinase-like (PK-like)"/>
    <property type="match status" value="1"/>
</dbReference>
<keyword evidence="3" id="KW-0560">Oxidoreductase</keyword>
<dbReference type="Proteomes" id="UP000068167">
    <property type="component" value="Chromosome"/>
</dbReference>
<dbReference type="EMBL" id="CP011339">
    <property type="protein sequence ID" value="AKV68545.1"/>
    <property type="molecule type" value="Genomic_DNA"/>
</dbReference>
<keyword evidence="4" id="KW-1185">Reference proteome</keyword>